<proteinExistence type="predicted"/>
<dbReference type="EMBL" id="JAXIVS010000019">
    <property type="protein sequence ID" value="MDY7232310.1"/>
    <property type="molecule type" value="Genomic_DNA"/>
</dbReference>
<name>A0ABU5HFR2_9BACT</name>
<feature type="domain" description="IPT/TIG" evidence="3">
    <location>
        <begin position="497"/>
        <end position="579"/>
    </location>
</feature>
<accession>A0ABU5HFR2</accession>
<evidence type="ECO:0000313" key="4">
    <source>
        <dbReference type="EMBL" id="MDY7232310.1"/>
    </source>
</evidence>
<organism evidence="4 5">
    <name type="scientific">Hyalangium rubrum</name>
    <dbReference type="NCBI Taxonomy" id="3103134"/>
    <lineage>
        <taxon>Bacteria</taxon>
        <taxon>Pseudomonadati</taxon>
        <taxon>Myxococcota</taxon>
        <taxon>Myxococcia</taxon>
        <taxon>Myxococcales</taxon>
        <taxon>Cystobacterineae</taxon>
        <taxon>Archangiaceae</taxon>
        <taxon>Hyalangium</taxon>
    </lineage>
</organism>
<feature type="domain" description="IPT/TIG" evidence="3">
    <location>
        <begin position="410"/>
        <end position="495"/>
    </location>
</feature>
<dbReference type="Pfam" id="PF01833">
    <property type="entry name" value="TIG"/>
    <property type="match status" value="5"/>
</dbReference>
<dbReference type="Gene3D" id="2.60.40.10">
    <property type="entry name" value="Immunoglobulins"/>
    <property type="match status" value="6"/>
</dbReference>
<sequence>MIETLRLSVLVLLLVACGAERRPDVDGGTREDAGSGDFHDAGTADAGIVPDAGPLPPPTLLEVSPVRGENSGGTWLTLRGRGFLQGVAGSTTEAARRTVLKLGSSQVQGFQIIDDTVLDLRAPPGPVGTASITLENPRGVAVCEGCFTWFEPLTLSAVTPEVGPLAGGNTVTLAGAGFTETTQVLIGGAASPGVTRVSSTELRAVVPRGRTVDRVDVRVHGGGEGSVLRRAYRYAEEVRIADLVPLTGPLAGGTQVVLTGRGFEGATGVLFGGISASTFTVESPTRITATTPPGAGLGAVDVRVHTPWDAWTARGGFTYADDSGPLALYGVFPHVGARADGTVTLTGQGLDAPGLAVSFGGELPRAPVAVTSTTAVVSVPLRGALPRVVSVTVTQGAESVSLPQGYTFRLSLASLNPLRGPVRGGTEGLLEGTSLPPDAVVHLGALEAANVSVAGETQLHFTTPAGASGPASDLRVHAAGDPENEALLPAAFTYEAPLLLGQVQPARGAIAGGTRVTLWGAGFGEGTSVTFGGVHARDVQILDAHTLTCLTPLSQPGTVEVVVERESARAVLPEGFTFFDPRGPGGLSGGPFTGTLNVTVLDSSFGAYGRPVAGARVVLGLEPTTPFQGTTDARGQLTFSDSRLAGAQMVTAFKEGYDAMTVTGLRAENLTVFLRRVGSEPNPGDPPVPPTAVITGRIRGFKPPRPLMPDEALEARVFVAQASPTGGPPFGSAGDRTADTWRLRQEGASFRVHARPGLRAVYAMLGVVKGTDFAPYLLGIRRGVAASNTRVAEGQDVVLDMHLDVTVPLTVEGPLEVSGVPALHQVYAWLELGAEGFIPHPHNWNAGTRLVSSIEGPGPSLSFPHFPRLDGASFLFLDLLRGTTAYPQSLLYHRQPGALAAGVTLGPMLPLATFTTPARGERFAGTVAWHEEGAAPSDVRRLVLSETGPTGGPRWTVVMPGGQTQVSMPAPALEVLRATLPEGAVLRAELTSSRVPRFQYDQWTYDALSPAAWTAYALARSELLEP</sequence>
<evidence type="ECO:0000256" key="2">
    <source>
        <dbReference type="SAM" id="MobiDB-lite"/>
    </source>
</evidence>
<dbReference type="InterPro" id="IPR013783">
    <property type="entry name" value="Ig-like_fold"/>
</dbReference>
<dbReference type="PANTHER" id="PTHR46769:SF2">
    <property type="entry name" value="FIBROCYSTIN-L ISOFORM 2 PRECURSOR-RELATED"/>
    <property type="match status" value="1"/>
</dbReference>
<keyword evidence="5" id="KW-1185">Reference proteome</keyword>
<dbReference type="SUPFAM" id="SSF81296">
    <property type="entry name" value="E set domains"/>
    <property type="match status" value="5"/>
</dbReference>
<dbReference type="InterPro" id="IPR002909">
    <property type="entry name" value="IPT_dom"/>
</dbReference>
<dbReference type="RefSeq" id="WP_321551021.1">
    <property type="nucleotide sequence ID" value="NZ_JAXIVS010000019.1"/>
</dbReference>
<feature type="region of interest" description="Disordered" evidence="2">
    <location>
        <begin position="23"/>
        <end position="56"/>
    </location>
</feature>
<evidence type="ECO:0000256" key="1">
    <source>
        <dbReference type="ARBA" id="ARBA00022729"/>
    </source>
</evidence>
<feature type="domain" description="IPT/TIG" evidence="3">
    <location>
        <begin position="237"/>
        <end position="320"/>
    </location>
</feature>
<dbReference type="CDD" id="cd00603">
    <property type="entry name" value="IPT_PCSR"/>
    <property type="match status" value="1"/>
</dbReference>
<feature type="compositionally biased region" description="Basic and acidic residues" evidence="2">
    <location>
        <begin position="23"/>
        <end position="42"/>
    </location>
</feature>
<protein>
    <submittedName>
        <fullName evidence="4">IPT/TIG domain-containing protein</fullName>
    </submittedName>
</protein>
<comment type="caution">
    <text evidence="4">The sequence shown here is derived from an EMBL/GenBank/DDBJ whole genome shotgun (WGS) entry which is preliminary data.</text>
</comment>
<dbReference type="InterPro" id="IPR052387">
    <property type="entry name" value="Fibrocystin"/>
</dbReference>
<feature type="domain" description="IPT/TIG" evidence="3">
    <location>
        <begin position="152"/>
        <end position="235"/>
    </location>
</feature>
<reference evidence="4 5" key="1">
    <citation type="submission" date="2023-12" db="EMBL/GenBank/DDBJ databases">
        <title>the genome sequence of Hyalangium sp. s54d21.</title>
        <authorList>
            <person name="Zhang X."/>
        </authorList>
    </citation>
    <scope>NUCLEOTIDE SEQUENCE [LARGE SCALE GENOMIC DNA]</scope>
    <source>
        <strain evidence="5">s54d21</strain>
    </source>
</reference>
<dbReference type="PANTHER" id="PTHR46769">
    <property type="entry name" value="POLYCYSTIC KIDNEY AND HEPATIC DISEASE 1 (AUTOSOMAL RECESSIVE)-LIKE 1"/>
    <property type="match status" value="1"/>
</dbReference>
<evidence type="ECO:0000259" key="3">
    <source>
        <dbReference type="SMART" id="SM00429"/>
    </source>
</evidence>
<dbReference type="PROSITE" id="PS51257">
    <property type="entry name" value="PROKAR_LIPOPROTEIN"/>
    <property type="match status" value="1"/>
</dbReference>
<dbReference type="SMART" id="SM00429">
    <property type="entry name" value="IPT"/>
    <property type="match status" value="5"/>
</dbReference>
<dbReference type="Proteomes" id="UP001291309">
    <property type="component" value="Unassembled WGS sequence"/>
</dbReference>
<feature type="domain" description="IPT/TIG" evidence="3">
    <location>
        <begin position="325"/>
        <end position="409"/>
    </location>
</feature>
<keyword evidence="1" id="KW-0732">Signal</keyword>
<evidence type="ECO:0000313" key="5">
    <source>
        <dbReference type="Proteomes" id="UP001291309"/>
    </source>
</evidence>
<dbReference type="CDD" id="cd00102">
    <property type="entry name" value="IPT"/>
    <property type="match status" value="4"/>
</dbReference>
<gene>
    <name evidence="4" type="ORF">SYV04_38330</name>
</gene>
<dbReference type="InterPro" id="IPR014756">
    <property type="entry name" value="Ig_E-set"/>
</dbReference>